<proteinExistence type="predicted"/>
<gene>
    <name evidence="2" type="ORF">DUI87_11258</name>
</gene>
<sequence length="67" mass="6821">MDGAEEEGGSVLPPGRTGASILTGVPGKTMMARRLGGVLLVKNCQGHGDDTGLAPIDDLRFCTILPG</sequence>
<dbReference type="AlphaFoldDB" id="A0A3M0KFY8"/>
<keyword evidence="3" id="KW-1185">Reference proteome</keyword>
<reference evidence="2 3" key="1">
    <citation type="submission" date="2018-07" db="EMBL/GenBank/DDBJ databases">
        <title>A high quality draft genome assembly of the barn swallow (H. rustica rustica).</title>
        <authorList>
            <person name="Formenti G."/>
            <person name="Chiara M."/>
            <person name="Poveda L."/>
            <person name="Francoijs K.-J."/>
            <person name="Bonisoli-Alquati A."/>
            <person name="Canova L."/>
            <person name="Gianfranceschi L."/>
            <person name="Horner D.S."/>
            <person name="Saino N."/>
        </authorList>
    </citation>
    <scope>NUCLEOTIDE SEQUENCE [LARGE SCALE GENOMIC DNA]</scope>
    <source>
        <strain evidence="2">Chelidonia</strain>
        <tissue evidence="2">Blood</tissue>
    </source>
</reference>
<organism evidence="2 3">
    <name type="scientific">Hirundo rustica rustica</name>
    <dbReference type="NCBI Taxonomy" id="333673"/>
    <lineage>
        <taxon>Eukaryota</taxon>
        <taxon>Metazoa</taxon>
        <taxon>Chordata</taxon>
        <taxon>Craniata</taxon>
        <taxon>Vertebrata</taxon>
        <taxon>Euteleostomi</taxon>
        <taxon>Archelosauria</taxon>
        <taxon>Archosauria</taxon>
        <taxon>Dinosauria</taxon>
        <taxon>Saurischia</taxon>
        <taxon>Theropoda</taxon>
        <taxon>Coelurosauria</taxon>
        <taxon>Aves</taxon>
        <taxon>Neognathae</taxon>
        <taxon>Neoaves</taxon>
        <taxon>Telluraves</taxon>
        <taxon>Australaves</taxon>
        <taxon>Passeriformes</taxon>
        <taxon>Sylvioidea</taxon>
        <taxon>Hirundinidae</taxon>
        <taxon>Hirundo</taxon>
    </lineage>
</organism>
<name>A0A3M0KFY8_HIRRU</name>
<evidence type="ECO:0000256" key="1">
    <source>
        <dbReference type="SAM" id="MobiDB-lite"/>
    </source>
</evidence>
<accession>A0A3M0KFY8</accession>
<protein>
    <submittedName>
        <fullName evidence="2">Uncharacterized protein</fullName>
    </submittedName>
</protein>
<dbReference type="Proteomes" id="UP000269221">
    <property type="component" value="Unassembled WGS sequence"/>
</dbReference>
<evidence type="ECO:0000313" key="2">
    <source>
        <dbReference type="EMBL" id="RMC12123.1"/>
    </source>
</evidence>
<comment type="caution">
    <text evidence="2">The sequence shown here is derived from an EMBL/GenBank/DDBJ whole genome shotgun (WGS) entry which is preliminary data.</text>
</comment>
<dbReference type="EMBL" id="QRBI01000107">
    <property type="protein sequence ID" value="RMC12123.1"/>
    <property type="molecule type" value="Genomic_DNA"/>
</dbReference>
<feature type="region of interest" description="Disordered" evidence="1">
    <location>
        <begin position="1"/>
        <end position="24"/>
    </location>
</feature>
<evidence type="ECO:0000313" key="3">
    <source>
        <dbReference type="Proteomes" id="UP000269221"/>
    </source>
</evidence>